<feature type="compositionally biased region" description="Basic and acidic residues" evidence="1">
    <location>
        <begin position="104"/>
        <end position="115"/>
    </location>
</feature>
<protein>
    <recommendedName>
        <fullName evidence="4">Lipoprotein</fullName>
    </recommendedName>
</protein>
<organism evidence="2 3">
    <name type="scientific">Desulfamplus magnetovallimortis</name>
    <dbReference type="NCBI Taxonomy" id="1246637"/>
    <lineage>
        <taxon>Bacteria</taxon>
        <taxon>Pseudomonadati</taxon>
        <taxon>Thermodesulfobacteriota</taxon>
        <taxon>Desulfobacteria</taxon>
        <taxon>Desulfobacterales</taxon>
        <taxon>Desulfobacteraceae</taxon>
        <taxon>Desulfamplus</taxon>
    </lineage>
</organism>
<dbReference type="STRING" id="1246637.MTBBW1_120024"/>
<evidence type="ECO:0008006" key="4">
    <source>
        <dbReference type="Google" id="ProtNLM"/>
    </source>
</evidence>
<sequence length="227" mass="25415">MLLRLSNIKTKNNFLMRAFQLFITSLLFVFFFCILPSCGYKLHGQSSLPGNPNSVSVMMFKNRSSHIGAETAFTTALIDELMRISDVSISRFSQSQESSGDGTDLAKNDADLKSNKRDRKGSSKRQKYSGNQSVDAIIYGEIVNINFGALSRTADDAVYERTVTAVVNLKMKSSDGDTLFAVNHFSESDRYYVPEGNEADETAKKEVVEKVFHRMAQRIVSRMADNF</sequence>
<dbReference type="EMBL" id="FWEV01000024">
    <property type="protein sequence ID" value="SLM27903.1"/>
    <property type="molecule type" value="Genomic_DNA"/>
</dbReference>
<dbReference type="Pfam" id="PF04390">
    <property type="entry name" value="LptE"/>
    <property type="match status" value="1"/>
</dbReference>
<dbReference type="InterPro" id="IPR007485">
    <property type="entry name" value="LPS_assembly_LptE"/>
</dbReference>
<evidence type="ECO:0000313" key="3">
    <source>
        <dbReference type="Proteomes" id="UP000191931"/>
    </source>
</evidence>
<dbReference type="GO" id="GO:0019867">
    <property type="term" value="C:outer membrane"/>
    <property type="evidence" value="ECO:0007669"/>
    <property type="project" value="InterPro"/>
</dbReference>
<gene>
    <name evidence="2" type="ORF">MTBBW1_120024</name>
</gene>
<dbReference type="AlphaFoldDB" id="A0A1W1H606"/>
<dbReference type="Proteomes" id="UP000191931">
    <property type="component" value="Unassembled WGS sequence"/>
</dbReference>
<keyword evidence="3" id="KW-1185">Reference proteome</keyword>
<feature type="compositionally biased region" description="Basic residues" evidence="1">
    <location>
        <begin position="116"/>
        <end position="127"/>
    </location>
</feature>
<accession>A0A1W1H606</accession>
<reference evidence="2 3" key="1">
    <citation type="submission" date="2017-03" db="EMBL/GenBank/DDBJ databases">
        <authorList>
            <person name="Afonso C.L."/>
            <person name="Miller P.J."/>
            <person name="Scott M.A."/>
            <person name="Spackman E."/>
            <person name="Goraichik I."/>
            <person name="Dimitrov K.M."/>
            <person name="Suarez D.L."/>
            <person name="Swayne D.E."/>
        </authorList>
    </citation>
    <scope>NUCLEOTIDE SEQUENCE [LARGE SCALE GENOMIC DNA]</scope>
    <source>
        <strain evidence="2">PRJEB14757</strain>
    </source>
</reference>
<evidence type="ECO:0000256" key="1">
    <source>
        <dbReference type="SAM" id="MobiDB-lite"/>
    </source>
</evidence>
<evidence type="ECO:0000313" key="2">
    <source>
        <dbReference type="EMBL" id="SLM27903.1"/>
    </source>
</evidence>
<feature type="region of interest" description="Disordered" evidence="1">
    <location>
        <begin position="94"/>
        <end position="128"/>
    </location>
</feature>
<dbReference type="GO" id="GO:0043165">
    <property type="term" value="P:Gram-negative-bacterium-type cell outer membrane assembly"/>
    <property type="evidence" value="ECO:0007669"/>
    <property type="project" value="InterPro"/>
</dbReference>
<proteinExistence type="predicted"/>
<dbReference type="Gene3D" id="3.30.160.150">
    <property type="entry name" value="Lipoprotein like domain"/>
    <property type="match status" value="1"/>
</dbReference>
<name>A0A1W1H606_9BACT</name>